<protein>
    <submittedName>
        <fullName evidence="1">Uncharacterized protein</fullName>
    </submittedName>
</protein>
<accession>A0ACB9WEV3</accession>
<gene>
    <name evidence="1" type="ORF">KUCAC02_014333</name>
</gene>
<organism evidence="1 2">
    <name type="scientific">Chaenocephalus aceratus</name>
    <name type="common">Blackfin icefish</name>
    <name type="synonym">Chaenichthys aceratus</name>
    <dbReference type="NCBI Taxonomy" id="36190"/>
    <lineage>
        <taxon>Eukaryota</taxon>
        <taxon>Metazoa</taxon>
        <taxon>Chordata</taxon>
        <taxon>Craniata</taxon>
        <taxon>Vertebrata</taxon>
        <taxon>Euteleostomi</taxon>
        <taxon>Actinopterygii</taxon>
        <taxon>Neopterygii</taxon>
        <taxon>Teleostei</taxon>
        <taxon>Neoteleostei</taxon>
        <taxon>Acanthomorphata</taxon>
        <taxon>Eupercaria</taxon>
        <taxon>Perciformes</taxon>
        <taxon>Notothenioidei</taxon>
        <taxon>Channichthyidae</taxon>
        <taxon>Chaenocephalus</taxon>
    </lineage>
</organism>
<dbReference type="EMBL" id="CM043800">
    <property type="protein sequence ID" value="KAI4811424.1"/>
    <property type="molecule type" value="Genomic_DNA"/>
</dbReference>
<keyword evidence="2" id="KW-1185">Reference proteome</keyword>
<dbReference type="Proteomes" id="UP001057452">
    <property type="component" value="Chromosome 16"/>
</dbReference>
<reference evidence="1" key="1">
    <citation type="submission" date="2022-05" db="EMBL/GenBank/DDBJ databases">
        <title>Chromosome-level genome of Chaenocephalus aceratus.</title>
        <authorList>
            <person name="Park H."/>
        </authorList>
    </citation>
    <scope>NUCLEOTIDE SEQUENCE</scope>
    <source>
        <strain evidence="1">KU_202001</strain>
    </source>
</reference>
<proteinExistence type="predicted"/>
<comment type="caution">
    <text evidence="1">The sequence shown here is derived from an EMBL/GenBank/DDBJ whole genome shotgun (WGS) entry which is preliminary data.</text>
</comment>
<sequence>MLRVIKVSLSSPMPLWGSDASISCDVTPWPRGASLQWTLNNRTFDPQSGSDSDADQRVVREKATVRLTESGPAWWASGGRGESVCSSDCEGNHPPPLSDKSASLTEVEVGDKGRYRCSGTLDGQQLTRNMELVVAKIISSPPPSKTSVTLTCDLTDSSEVTDYEWVQLISDINGSQSVQSVQKGISLSINTESEENQGEWACLFYGKHVYKNHRRRKRIFQFPALETIVHTNSNEQEERERNQEKK</sequence>
<name>A0ACB9WEV3_CHAAC</name>
<evidence type="ECO:0000313" key="1">
    <source>
        <dbReference type="EMBL" id="KAI4811424.1"/>
    </source>
</evidence>
<evidence type="ECO:0000313" key="2">
    <source>
        <dbReference type="Proteomes" id="UP001057452"/>
    </source>
</evidence>